<accession>A0A183J7B7</accession>
<reference evidence="3 4" key="2">
    <citation type="submission" date="2018-11" db="EMBL/GenBank/DDBJ databases">
        <authorList>
            <consortium name="Pathogen Informatics"/>
        </authorList>
    </citation>
    <scope>NUCLEOTIDE SEQUENCE [LARGE SCALE GENOMIC DNA]</scope>
</reference>
<dbReference type="InterPro" id="IPR011022">
    <property type="entry name" value="Arrestin_C-like"/>
</dbReference>
<dbReference type="InterPro" id="IPR014756">
    <property type="entry name" value="Ig_E-set"/>
</dbReference>
<dbReference type="PANTHER" id="PTHR11792">
    <property type="entry name" value="ARRESTIN"/>
    <property type="match status" value="1"/>
</dbReference>
<dbReference type="InterPro" id="IPR000698">
    <property type="entry name" value="Arrestin"/>
</dbReference>
<dbReference type="GO" id="GO:0007165">
    <property type="term" value="P:signal transduction"/>
    <property type="evidence" value="ECO:0007669"/>
    <property type="project" value="InterPro"/>
</dbReference>
<dbReference type="Pfam" id="PF02752">
    <property type="entry name" value="Arrestin_C"/>
    <property type="match status" value="1"/>
</dbReference>
<dbReference type="AlphaFoldDB" id="A0A183J7B7"/>
<dbReference type="PANTHER" id="PTHR11792:SF17">
    <property type="entry name" value="KURTZ ARRESTIN"/>
    <property type="match status" value="1"/>
</dbReference>
<evidence type="ECO:0000313" key="3">
    <source>
        <dbReference type="EMBL" id="VDP42777.1"/>
    </source>
</evidence>
<dbReference type="GO" id="GO:0001664">
    <property type="term" value="F:G protein-coupled receptor binding"/>
    <property type="evidence" value="ECO:0007669"/>
    <property type="project" value="TreeGrafter"/>
</dbReference>
<comment type="similarity">
    <text evidence="1">Belongs to the arrestin family.</text>
</comment>
<evidence type="ECO:0000259" key="2">
    <source>
        <dbReference type="SMART" id="SM01017"/>
    </source>
</evidence>
<keyword evidence="4" id="KW-1185">Reference proteome</keyword>
<dbReference type="InterPro" id="IPR014752">
    <property type="entry name" value="Arrestin-like_C"/>
</dbReference>
<reference evidence="5" key="1">
    <citation type="submission" date="2016-06" db="UniProtKB">
        <authorList>
            <consortium name="WormBaseParasite"/>
        </authorList>
    </citation>
    <scope>IDENTIFICATION</scope>
</reference>
<proteinExistence type="inferred from homology"/>
<evidence type="ECO:0000313" key="4">
    <source>
        <dbReference type="Proteomes" id="UP000270296"/>
    </source>
</evidence>
<name>A0A183J7B7_9BILA</name>
<evidence type="ECO:0000256" key="1">
    <source>
        <dbReference type="ARBA" id="ARBA00005298"/>
    </source>
</evidence>
<sequence>MKKSGCSGFYNPFSTIATLPSPESVVSLQTAPTAEQPDTTDGHNTIRLAIRKLTYAPYESSRPQPHVEVSREFIMSSGMLHMEASLDKEMYYHGESIVVNVYVQNNSSKSVKKIKVAVVQIADICLFMTASYQCDVAKLESVEGFPISPGGTLSKVYSLCPLLANNRDKRGLALDGKLKHEDTNLASSTILSEKEPRENLGIIVQYRVKIRLTVSGALGGELCGELPLILTHPKPPASSEESIK</sequence>
<dbReference type="PRINTS" id="PR00309">
    <property type="entry name" value="ARRESTIN"/>
</dbReference>
<dbReference type="OrthoDB" id="298939at2759"/>
<evidence type="ECO:0000313" key="5">
    <source>
        <dbReference type="WBParaSite" id="SBAD_0001215701-mRNA-1"/>
    </source>
</evidence>
<dbReference type="GO" id="GO:0005737">
    <property type="term" value="C:cytoplasm"/>
    <property type="evidence" value="ECO:0007669"/>
    <property type="project" value="TreeGrafter"/>
</dbReference>
<gene>
    <name evidence="3" type="ORF">SBAD_LOCUS11766</name>
</gene>
<dbReference type="WBParaSite" id="SBAD_0001215701-mRNA-1">
    <property type="protein sequence ID" value="SBAD_0001215701-mRNA-1"/>
    <property type="gene ID" value="SBAD_0001215701"/>
</dbReference>
<dbReference type="SMART" id="SM01017">
    <property type="entry name" value="Arrestin_C"/>
    <property type="match status" value="1"/>
</dbReference>
<dbReference type="EMBL" id="UZAM01016334">
    <property type="protein sequence ID" value="VDP42777.1"/>
    <property type="molecule type" value="Genomic_DNA"/>
</dbReference>
<organism evidence="5">
    <name type="scientific">Soboliphyme baturini</name>
    <dbReference type="NCBI Taxonomy" id="241478"/>
    <lineage>
        <taxon>Eukaryota</taxon>
        <taxon>Metazoa</taxon>
        <taxon>Ecdysozoa</taxon>
        <taxon>Nematoda</taxon>
        <taxon>Enoplea</taxon>
        <taxon>Dorylaimia</taxon>
        <taxon>Dioctophymatida</taxon>
        <taxon>Dioctophymatoidea</taxon>
        <taxon>Soboliphymatidae</taxon>
        <taxon>Soboliphyme</taxon>
    </lineage>
</organism>
<dbReference type="GO" id="GO:0002031">
    <property type="term" value="P:G protein-coupled receptor internalization"/>
    <property type="evidence" value="ECO:0007669"/>
    <property type="project" value="TreeGrafter"/>
</dbReference>
<feature type="domain" description="Arrestin C-terminal-like" evidence="2">
    <location>
        <begin position="76"/>
        <end position="235"/>
    </location>
</feature>
<protein>
    <submittedName>
        <fullName evidence="5">Arrestin_C domain-containing protein</fullName>
    </submittedName>
</protein>
<dbReference type="Proteomes" id="UP000270296">
    <property type="component" value="Unassembled WGS sequence"/>
</dbReference>
<dbReference type="FunFam" id="2.60.40.640:FF:000011">
    <property type="entry name" value="S-arrestin isoform X2"/>
    <property type="match status" value="1"/>
</dbReference>
<dbReference type="SUPFAM" id="SSF81296">
    <property type="entry name" value="E set domains"/>
    <property type="match status" value="1"/>
</dbReference>
<dbReference type="Gene3D" id="2.60.40.640">
    <property type="match status" value="1"/>
</dbReference>